<dbReference type="Pfam" id="PF02518">
    <property type="entry name" value="HATPase_c"/>
    <property type="match status" value="1"/>
</dbReference>
<evidence type="ECO:0000313" key="7">
    <source>
        <dbReference type="EMBL" id="QAT67757.1"/>
    </source>
</evidence>
<dbReference type="PANTHER" id="PTHR34220">
    <property type="entry name" value="SENSOR HISTIDINE KINASE YPDA"/>
    <property type="match status" value="1"/>
</dbReference>
<gene>
    <name evidence="7" type="ORF">EQZ20_03285</name>
</gene>
<evidence type="ECO:0000256" key="4">
    <source>
        <dbReference type="ARBA" id="ARBA00022840"/>
    </source>
</evidence>
<evidence type="ECO:0000256" key="3">
    <source>
        <dbReference type="ARBA" id="ARBA00022777"/>
    </source>
</evidence>
<dbReference type="GO" id="GO:0000160">
    <property type="term" value="P:phosphorelay signal transduction system"/>
    <property type="evidence" value="ECO:0007669"/>
    <property type="project" value="UniProtKB-KW"/>
</dbReference>
<keyword evidence="4" id="KW-0067">ATP-binding</keyword>
<dbReference type="Proteomes" id="UP000288675">
    <property type="component" value="Chromosome"/>
</dbReference>
<dbReference type="EMBL" id="CP035232">
    <property type="protein sequence ID" value="QAT67757.1"/>
    <property type="molecule type" value="Genomic_DNA"/>
</dbReference>
<keyword evidence="2" id="KW-0547">Nucleotide-binding</keyword>
<protein>
    <recommendedName>
        <fullName evidence="6">Histidine kinase domain-containing protein</fullName>
    </recommendedName>
</protein>
<dbReference type="PROSITE" id="PS50109">
    <property type="entry name" value="HIS_KIN"/>
    <property type="match status" value="1"/>
</dbReference>
<dbReference type="SUPFAM" id="SSF55874">
    <property type="entry name" value="ATPase domain of HSP90 chaperone/DNA topoisomerase II/histidine kinase"/>
    <property type="match status" value="1"/>
</dbReference>
<evidence type="ECO:0000256" key="5">
    <source>
        <dbReference type="ARBA" id="ARBA00023012"/>
    </source>
</evidence>
<name>A0AAJ3Z2H4_9BACI</name>
<evidence type="ECO:0000313" key="8">
    <source>
        <dbReference type="Proteomes" id="UP000288675"/>
    </source>
</evidence>
<dbReference type="InterPro" id="IPR003594">
    <property type="entry name" value="HATPase_dom"/>
</dbReference>
<evidence type="ECO:0000259" key="6">
    <source>
        <dbReference type="PROSITE" id="PS50109"/>
    </source>
</evidence>
<dbReference type="PANTHER" id="PTHR34220:SF7">
    <property type="entry name" value="SENSOR HISTIDINE KINASE YPDA"/>
    <property type="match status" value="1"/>
</dbReference>
<dbReference type="AlphaFoldDB" id="A0AAJ3Z2H4"/>
<keyword evidence="1" id="KW-0808">Transferase</keyword>
<dbReference type="InterPro" id="IPR036890">
    <property type="entry name" value="HATPase_C_sf"/>
</dbReference>
<organism evidence="7 8">
    <name type="scientific">Bacillus glycinifermentans</name>
    <dbReference type="NCBI Taxonomy" id="1664069"/>
    <lineage>
        <taxon>Bacteria</taxon>
        <taxon>Bacillati</taxon>
        <taxon>Bacillota</taxon>
        <taxon>Bacilli</taxon>
        <taxon>Bacillales</taxon>
        <taxon>Bacillaceae</taxon>
        <taxon>Bacillus</taxon>
    </lineage>
</organism>
<reference evidence="7 8" key="1">
    <citation type="submission" date="2019-01" db="EMBL/GenBank/DDBJ databases">
        <title>Genome sequence of Bacillus glycinifermentans SRCM103574.</title>
        <authorList>
            <person name="Kong H.-J."/>
            <person name="Jeong S.-Y."/>
            <person name="Jeong D.-Y."/>
        </authorList>
    </citation>
    <scope>NUCLEOTIDE SEQUENCE [LARGE SCALE GENOMIC DNA]</scope>
    <source>
        <strain evidence="7 8">SRCM103574</strain>
    </source>
</reference>
<dbReference type="InterPro" id="IPR050640">
    <property type="entry name" value="Bact_2-comp_sensor_kinase"/>
</dbReference>
<evidence type="ECO:0000256" key="1">
    <source>
        <dbReference type="ARBA" id="ARBA00022679"/>
    </source>
</evidence>
<dbReference type="GO" id="GO:0016301">
    <property type="term" value="F:kinase activity"/>
    <property type="evidence" value="ECO:0007669"/>
    <property type="project" value="UniProtKB-KW"/>
</dbReference>
<dbReference type="InterPro" id="IPR005467">
    <property type="entry name" value="His_kinase_dom"/>
</dbReference>
<evidence type="ECO:0000256" key="2">
    <source>
        <dbReference type="ARBA" id="ARBA00022741"/>
    </source>
</evidence>
<dbReference type="Gene3D" id="3.30.565.10">
    <property type="entry name" value="Histidine kinase-like ATPase, C-terminal domain"/>
    <property type="match status" value="1"/>
</dbReference>
<feature type="domain" description="Histidine kinase" evidence="6">
    <location>
        <begin position="6"/>
        <end position="105"/>
    </location>
</feature>
<sequence length="112" mass="12182">MLPPLMIQPLVENAVHHGISKKRGGGWVKLTVKTEGENGYYIKVEDNGLGMTPEKLNDIFSSNMSSSVGLKNINKRLKHFCGGELKIQSAPDVGTAVSMVIHMNESADVSMK</sequence>
<accession>A0AAJ3Z2H4</accession>
<keyword evidence="5" id="KW-0902">Two-component regulatory system</keyword>
<proteinExistence type="predicted"/>
<dbReference type="GO" id="GO:0005524">
    <property type="term" value="F:ATP binding"/>
    <property type="evidence" value="ECO:0007669"/>
    <property type="project" value="UniProtKB-KW"/>
</dbReference>
<dbReference type="SMART" id="SM00387">
    <property type="entry name" value="HATPase_c"/>
    <property type="match status" value="1"/>
</dbReference>
<keyword evidence="3" id="KW-0418">Kinase</keyword>